<evidence type="ECO:0000313" key="2">
    <source>
        <dbReference type="Proteomes" id="UP000008209"/>
    </source>
</evidence>
<gene>
    <name evidence="1" type="ordered locus">Sput200_0093</name>
</gene>
<dbReference type="KEGG" id="shp:Sput200_0093"/>
<dbReference type="EMBL" id="CP002457">
    <property type="protein sequence ID" value="ADV52583.1"/>
    <property type="molecule type" value="Genomic_DNA"/>
</dbReference>
<name>E6XPE9_SHEP2</name>
<organism evidence="1 2">
    <name type="scientific">Shewanella putrefaciens (strain 200)</name>
    <dbReference type="NCBI Taxonomy" id="399804"/>
    <lineage>
        <taxon>Bacteria</taxon>
        <taxon>Pseudomonadati</taxon>
        <taxon>Pseudomonadota</taxon>
        <taxon>Gammaproteobacteria</taxon>
        <taxon>Alteromonadales</taxon>
        <taxon>Shewanellaceae</taxon>
        <taxon>Shewanella</taxon>
    </lineage>
</organism>
<dbReference type="HOGENOM" id="CLU_3173124_0_0_6"/>
<protein>
    <submittedName>
        <fullName evidence="1">Uncharacterized protein</fullName>
    </submittedName>
</protein>
<accession>E6XPE9</accession>
<proteinExistence type="predicted"/>
<dbReference type="Proteomes" id="UP000008209">
    <property type="component" value="Chromosome"/>
</dbReference>
<dbReference type="AlphaFoldDB" id="E6XPE9"/>
<sequence length="47" mass="5331">MFISSDLPLCSYASLFKSIKLTSKISLIDFIEANTHRYNAPNICLHN</sequence>
<evidence type="ECO:0000313" key="1">
    <source>
        <dbReference type="EMBL" id="ADV52583.1"/>
    </source>
</evidence>
<reference evidence="1 2" key="1">
    <citation type="submission" date="2011-01" db="EMBL/GenBank/DDBJ databases">
        <title>Complete sequence of Shewanella putrefaciens 200.</title>
        <authorList>
            <consortium name="US DOE Joint Genome Institute"/>
            <person name="Lucas S."/>
            <person name="Copeland A."/>
            <person name="Lapidus A."/>
            <person name="Cheng J.-F."/>
            <person name="Bruce D."/>
            <person name="Goodwin L."/>
            <person name="Pitluck S."/>
            <person name="Munk A.C."/>
            <person name="Detter J.C."/>
            <person name="Han C."/>
            <person name="Tapia R."/>
            <person name="Land M."/>
            <person name="Hauser L."/>
            <person name="Chang Y.-J."/>
            <person name="Jeffries C."/>
            <person name="Kyrpides N."/>
            <person name="Ivanova N."/>
            <person name="Mikhailova N."/>
            <person name="Kolker E."/>
            <person name="Lawrence C."/>
            <person name="McCue L.A."/>
            <person name="DiChristina T."/>
            <person name="Nealson K."/>
            <person name="Fredrickson J.K."/>
            <person name="Woyke T."/>
        </authorList>
    </citation>
    <scope>NUCLEOTIDE SEQUENCE [LARGE SCALE GENOMIC DNA]</scope>
    <source>
        <strain evidence="1 2">200</strain>
    </source>
</reference>